<keyword evidence="5 9" id="KW-0732">Signal</keyword>
<evidence type="ECO:0000256" key="9">
    <source>
        <dbReference type="SAM" id="SignalP"/>
    </source>
</evidence>
<evidence type="ECO:0000256" key="5">
    <source>
        <dbReference type="ARBA" id="ARBA00022729"/>
    </source>
</evidence>
<dbReference type="PROSITE" id="PS51318">
    <property type="entry name" value="TAT"/>
    <property type="match status" value="1"/>
</dbReference>
<evidence type="ECO:0000256" key="2">
    <source>
        <dbReference type="ARBA" id="ARBA00004613"/>
    </source>
</evidence>
<keyword evidence="12" id="KW-1185">Reference proteome</keyword>
<sequence length="459" mass="49594">MNDQPRTSTTSRRTLLGAAALGLAAAPLLGGTPASAADQDRKGQSGQGGQSGQSGQGGQGGQSGQGGQGGQGSNGRGRGSFVTARGGELRLDGQKFRFGGTNCYYLHQQSHYMIDAVLNDAAAMGLTVVRAWAFADGDGRSYRALQPEPFSYDEAAFDSLDYAVQKAGQLGLRLVLPLVNNWPDYGGMQQYVSWFLGLPDDSYGDGTNHDKFYTDANCRKAYRAWAKHVTQRRNRYTGLRYADDPTVMAWELANEPRCRSDKSGATLLGWAREMSAYVKSLAPRQLLAIGDEGFYGRAGEADYPYSDYEGNDWLKLTSLPAVDYGTVHVYPQNWGETSGGKPGTDVTSWGTRWITDHVADGRKLGKPVVVEEFGLQIDVGRDIPDAAARDAAYRAWTDAALASGAAGDQFWLLTSRVDDGSFYPDYDGHRVMWNGDPANPTRTTAELFAAHAKAMAAGR</sequence>
<evidence type="ECO:0000256" key="6">
    <source>
        <dbReference type="ARBA" id="ARBA00022801"/>
    </source>
</evidence>
<evidence type="ECO:0000256" key="8">
    <source>
        <dbReference type="SAM" id="MobiDB-lite"/>
    </source>
</evidence>
<dbReference type="InterPro" id="IPR045053">
    <property type="entry name" value="MAN-like"/>
</dbReference>
<keyword evidence="6" id="KW-0378">Hydrolase</keyword>
<dbReference type="RefSeq" id="WP_380331871.1">
    <property type="nucleotide sequence ID" value="NZ_JBHYPW010000088.1"/>
</dbReference>
<dbReference type="SUPFAM" id="SSF51445">
    <property type="entry name" value="(Trans)glycosidases"/>
    <property type="match status" value="1"/>
</dbReference>
<feature type="region of interest" description="Disordered" evidence="8">
    <location>
        <begin position="29"/>
        <end position="82"/>
    </location>
</feature>
<feature type="compositionally biased region" description="Gly residues" evidence="8">
    <location>
        <begin position="45"/>
        <end position="78"/>
    </location>
</feature>
<evidence type="ECO:0000313" key="12">
    <source>
        <dbReference type="Proteomes" id="UP001599542"/>
    </source>
</evidence>
<dbReference type="EMBL" id="JBHYPX010000103">
    <property type="protein sequence ID" value="MFE1356773.1"/>
    <property type="molecule type" value="Genomic_DNA"/>
</dbReference>
<dbReference type="PANTHER" id="PTHR31451:SF39">
    <property type="entry name" value="MANNAN ENDO-1,4-BETA-MANNOSIDASE 1"/>
    <property type="match status" value="1"/>
</dbReference>
<keyword evidence="4" id="KW-0964">Secreted</keyword>
<evidence type="ECO:0000259" key="10">
    <source>
        <dbReference type="Pfam" id="PF26410"/>
    </source>
</evidence>
<feature type="domain" description="Glycoside hydrolase family 5" evidence="10">
    <location>
        <begin position="80"/>
        <end position="413"/>
    </location>
</feature>
<evidence type="ECO:0000256" key="3">
    <source>
        <dbReference type="ARBA" id="ARBA00012706"/>
    </source>
</evidence>
<proteinExistence type="predicted"/>
<dbReference type="PANTHER" id="PTHR31451">
    <property type="match status" value="1"/>
</dbReference>
<evidence type="ECO:0000313" key="11">
    <source>
        <dbReference type="EMBL" id="MFE1356773.1"/>
    </source>
</evidence>
<evidence type="ECO:0000256" key="7">
    <source>
        <dbReference type="ARBA" id="ARBA00023295"/>
    </source>
</evidence>
<dbReference type="Pfam" id="PF26410">
    <property type="entry name" value="GH5_mannosidase"/>
    <property type="match status" value="1"/>
</dbReference>
<protein>
    <recommendedName>
        <fullName evidence="3">mannan endo-1,4-beta-mannosidase</fullName>
        <ecNumber evidence="3">3.2.1.78</ecNumber>
    </recommendedName>
</protein>
<dbReference type="Gene3D" id="3.20.20.80">
    <property type="entry name" value="Glycosidases"/>
    <property type="match status" value="1"/>
</dbReference>
<organism evidence="11 12">
    <name type="scientific">Kitasatospora phosalacinea</name>
    <dbReference type="NCBI Taxonomy" id="2065"/>
    <lineage>
        <taxon>Bacteria</taxon>
        <taxon>Bacillati</taxon>
        <taxon>Actinomycetota</taxon>
        <taxon>Actinomycetes</taxon>
        <taxon>Kitasatosporales</taxon>
        <taxon>Streptomycetaceae</taxon>
        <taxon>Kitasatospora</taxon>
    </lineage>
</organism>
<evidence type="ECO:0000256" key="4">
    <source>
        <dbReference type="ARBA" id="ARBA00022525"/>
    </source>
</evidence>
<keyword evidence="7" id="KW-0326">Glycosidase</keyword>
<dbReference type="Proteomes" id="UP001599542">
    <property type="component" value="Unassembled WGS sequence"/>
</dbReference>
<name>A0ABW6GVH5_9ACTN</name>
<comment type="catalytic activity">
    <reaction evidence="1">
        <text>Random hydrolysis of (1-&gt;4)-beta-D-mannosidic linkages in mannans, galactomannans and glucomannans.</text>
        <dbReference type="EC" id="3.2.1.78"/>
    </reaction>
</comment>
<dbReference type="InterPro" id="IPR001547">
    <property type="entry name" value="Glyco_hydro_5"/>
</dbReference>
<evidence type="ECO:0000256" key="1">
    <source>
        <dbReference type="ARBA" id="ARBA00001678"/>
    </source>
</evidence>
<comment type="subcellular location">
    <subcellularLocation>
        <location evidence="2">Secreted</location>
    </subcellularLocation>
</comment>
<dbReference type="InterPro" id="IPR006311">
    <property type="entry name" value="TAT_signal"/>
</dbReference>
<gene>
    <name evidence="11" type="ORF">ACFW6T_32905</name>
</gene>
<feature type="signal peptide" evidence="9">
    <location>
        <begin position="1"/>
        <end position="36"/>
    </location>
</feature>
<comment type="caution">
    <text evidence="11">The sequence shown here is derived from an EMBL/GenBank/DDBJ whole genome shotgun (WGS) entry which is preliminary data.</text>
</comment>
<dbReference type="InterPro" id="IPR017853">
    <property type="entry name" value="GH"/>
</dbReference>
<feature type="chain" id="PRO_5046598350" description="mannan endo-1,4-beta-mannosidase" evidence="9">
    <location>
        <begin position="37"/>
        <end position="459"/>
    </location>
</feature>
<accession>A0ABW6GVH5</accession>
<reference evidence="11 12" key="1">
    <citation type="submission" date="2024-09" db="EMBL/GenBank/DDBJ databases">
        <title>The Natural Products Discovery Center: Release of the First 8490 Sequenced Strains for Exploring Actinobacteria Biosynthetic Diversity.</title>
        <authorList>
            <person name="Kalkreuter E."/>
            <person name="Kautsar S.A."/>
            <person name="Yang D."/>
            <person name="Bader C.D."/>
            <person name="Teijaro C.N."/>
            <person name="Fluegel L."/>
            <person name="Davis C.M."/>
            <person name="Simpson J.R."/>
            <person name="Lauterbach L."/>
            <person name="Steele A.D."/>
            <person name="Gui C."/>
            <person name="Meng S."/>
            <person name="Li G."/>
            <person name="Viehrig K."/>
            <person name="Ye F."/>
            <person name="Su P."/>
            <person name="Kiefer A.F."/>
            <person name="Nichols A."/>
            <person name="Cepeda A.J."/>
            <person name="Yan W."/>
            <person name="Fan B."/>
            <person name="Jiang Y."/>
            <person name="Adhikari A."/>
            <person name="Zheng C.-J."/>
            <person name="Schuster L."/>
            <person name="Cowan T.M."/>
            <person name="Smanski M.J."/>
            <person name="Chevrette M.G."/>
            <person name="De Carvalho L.P.S."/>
            <person name="Shen B."/>
        </authorList>
    </citation>
    <scope>NUCLEOTIDE SEQUENCE [LARGE SCALE GENOMIC DNA]</scope>
    <source>
        <strain evidence="11 12">NPDC058753</strain>
    </source>
</reference>
<dbReference type="EC" id="3.2.1.78" evidence="3"/>